<feature type="domain" description="JmjC" evidence="2">
    <location>
        <begin position="139"/>
        <end position="305"/>
    </location>
</feature>
<protein>
    <recommendedName>
        <fullName evidence="2">JmjC domain-containing protein</fullName>
    </recommendedName>
</protein>
<dbReference type="Proteomes" id="UP001178507">
    <property type="component" value="Unassembled WGS sequence"/>
</dbReference>
<dbReference type="EMBL" id="CAUJNA010001868">
    <property type="protein sequence ID" value="CAJ1389396.1"/>
    <property type="molecule type" value="Genomic_DNA"/>
</dbReference>
<dbReference type="InterPro" id="IPR018247">
    <property type="entry name" value="EF_Hand_1_Ca_BS"/>
</dbReference>
<dbReference type="InterPro" id="IPR003347">
    <property type="entry name" value="JmjC_dom"/>
</dbReference>
<name>A0AA36IL71_9DINO</name>
<evidence type="ECO:0000256" key="1">
    <source>
        <dbReference type="SAM" id="SignalP"/>
    </source>
</evidence>
<feature type="chain" id="PRO_5041244264" description="JmjC domain-containing protein" evidence="1">
    <location>
        <begin position="22"/>
        <end position="441"/>
    </location>
</feature>
<dbReference type="Gene3D" id="2.60.120.650">
    <property type="entry name" value="Cupin"/>
    <property type="match status" value="1"/>
</dbReference>
<comment type="caution">
    <text evidence="3">The sequence shown here is derived from an EMBL/GenBank/DDBJ whole genome shotgun (WGS) entry which is preliminary data.</text>
</comment>
<dbReference type="PROSITE" id="PS51184">
    <property type="entry name" value="JMJC"/>
    <property type="match status" value="1"/>
</dbReference>
<dbReference type="PROSITE" id="PS00018">
    <property type="entry name" value="EF_HAND_1"/>
    <property type="match status" value="1"/>
</dbReference>
<evidence type="ECO:0000259" key="2">
    <source>
        <dbReference type="PROSITE" id="PS51184"/>
    </source>
</evidence>
<dbReference type="Pfam" id="PF08007">
    <property type="entry name" value="JmjC_2"/>
    <property type="match status" value="1"/>
</dbReference>
<feature type="signal peptide" evidence="1">
    <location>
        <begin position="1"/>
        <end position="21"/>
    </location>
</feature>
<evidence type="ECO:0000313" key="3">
    <source>
        <dbReference type="EMBL" id="CAJ1389396.1"/>
    </source>
</evidence>
<sequence length="441" mass="48709">MAKWWWLSVSGAQALHLGVSGEEALRYFGNEGASLPLTPSILDSLNASTFASYARRGVPVVIKHGLDGTSFDVEQKPAEWTCDAIARRFPTGRMKMEYTAGEGRQDNPISLKDVETWSKTIEKSGALDPEAPQYAPFYWGVKGGDEGERLWDGKKDLLKQMRKLMQPLPKFLHRSQANQQEILGSPEFWFAGPGAGAKAHMDSHCESTLTLQLAGRKRWRLSWPPAINNGSFAKDGLLADGEPYNVKGGWAPTYSVTLAAGEALLIPPAFVHESKNVGPEDCAPSLTFQFADPAAAGFFRHFHPRLRRLGDFNECWERVAALATFDSRGEGLAARLKRMASTSLAKLSKLESGGSSPLESAVLEAAKKAWPKVVDTNGRLTRENVKSDFILQGSLDFHDLNEDGEVTEAEFTSTFSSWLMTEVLVVQERKQKPKPLKHIEF</sequence>
<keyword evidence="1" id="KW-0732">Signal</keyword>
<evidence type="ECO:0000313" key="4">
    <source>
        <dbReference type="Proteomes" id="UP001178507"/>
    </source>
</evidence>
<gene>
    <name evidence="3" type="ORF">EVOR1521_LOCUS15022</name>
</gene>
<dbReference type="AlphaFoldDB" id="A0AA36IL71"/>
<reference evidence="3" key="1">
    <citation type="submission" date="2023-08" db="EMBL/GenBank/DDBJ databases">
        <authorList>
            <person name="Chen Y."/>
            <person name="Shah S."/>
            <person name="Dougan E. K."/>
            <person name="Thang M."/>
            <person name="Chan C."/>
        </authorList>
    </citation>
    <scope>NUCLEOTIDE SEQUENCE</scope>
</reference>
<keyword evidence="4" id="KW-1185">Reference proteome</keyword>
<accession>A0AA36IL71</accession>
<dbReference type="SUPFAM" id="SSF51197">
    <property type="entry name" value="Clavaminate synthase-like"/>
    <property type="match status" value="1"/>
</dbReference>
<organism evidence="3 4">
    <name type="scientific">Effrenium voratum</name>
    <dbReference type="NCBI Taxonomy" id="2562239"/>
    <lineage>
        <taxon>Eukaryota</taxon>
        <taxon>Sar</taxon>
        <taxon>Alveolata</taxon>
        <taxon>Dinophyceae</taxon>
        <taxon>Suessiales</taxon>
        <taxon>Symbiodiniaceae</taxon>
        <taxon>Effrenium</taxon>
    </lineage>
</organism>
<proteinExistence type="predicted"/>